<feature type="signal peptide" evidence="1">
    <location>
        <begin position="1"/>
        <end position="27"/>
    </location>
</feature>
<keyword evidence="1" id="KW-0732">Signal</keyword>
<evidence type="ECO:0000313" key="3">
    <source>
        <dbReference type="Proteomes" id="UP000617531"/>
    </source>
</evidence>
<reference evidence="2" key="2">
    <citation type="submission" date="2020-09" db="EMBL/GenBank/DDBJ databases">
        <authorList>
            <person name="Sun Q."/>
            <person name="Zhou Y."/>
        </authorList>
    </citation>
    <scope>NUCLEOTIDE SEQUENCE</scope>
    <source>
        <strain evidence="2">CGMCC 1.16548</strain>
    </source>
</reference>
<comment type="caution">
    <text evidence="2">The sequence shown here is derived from an EMBL/GenBank/DDBJ whole genome shotgun (WGS) entry which is preliminary data.</text>
</comment>
<sequence>MRIWLSTAVALVVAATLSGCIVIQQPAATPAPAPASQEPSHTANDIAACDGLVDAVNAAAANPADFNAAKAAILTIATLLNERANLADDGNLSFALSTSASIVAGVYDEANQAGQVSGSSQLDFRNAIDAAADACSEVR</sequence>
<dbReference type="Proteomes" id="UP000617531">
    <property type="component" value="Unassembled WGS sequence"/>
</dbReference>
<name>A0A8J3GSC2_9MICO</name>
<dbReference type="AlphaFoldDB" id="A0A8J3GSC2"/>
<gene>
    <name evidence="2" type="ORF">GCM10011600_27550</name>
</gene>
<accession>A0A8J3GSC2</accession>
<reference evidence="2" key="1">
    <citation type="journal article" date="2014" name="Int. J. Syst. Evol. Microbiol.">
        <title>Complete genome sequence of Corynebacterium casei LMG S-19264T (=DSM 44701T), isolated from a smear-ripened cheese.</title>
        <authorList>
            <consortium name="US DOE Joint Genome Institute (JGI-PGF)"/>
            <person name="Walter F."/>
            <person name="Albersmeier A."/>
            <person name="Kalinowski J."/>
            <person name="Ruckert C."/>
        </authorList>
    </citation>
    <scope>NUCLEOTIDE SEQUENCE</scope>
    <source>
        <strain evidence="2">CGMCC 1.16548</strain>
    </source>
</reference>
<dbReference type="PROSITE" id="PS51257">
    <property type="entry name" value="PROKAR_LIPOPROTEIN"/>
    <property type="match status" value="1"/>
</dbReference>
<keyword evidence="3" id="KW-1185">Reference proteome</keyword>
<dbReference type="EMBL" id="BNAI01000009">
    <property type="protein sequence ID" value="GHF24967.1"/>
    <property type="molecule type" value="Genomic_DNA"/>
</dbReference>
<proteinExistence type="predicted"/>
<evidence type="ECO:0000313" key="2">
    <source>
        <dbReference type="EMBL" id="GHF24967.1"/>
    </source>
</evidence>
<evidence type="ECO:0008006" key="4">
    <source>
        <dbReference type="Google" id="ProtNLM"/>
    </source>
</evidence>
<evidence type="ECO:0000256" key="1">
    <source>
        <dbReference type="SAM" id="SignalP"/>
    </source>
</evidence>
<dbReference type="RefSeq" id="WP_191284118.1">
    <property type="nucleotide sequence ID" value="NZ_BNAI01000009.1"/>
</dbReference>
<organism evidence="2 3">
    <name type="scientific">Pseudolysinimonas yzui</name>
    <dbReference type="NCBI Taxonomy" id="2708254"/>
    <lineage>
        <taxon>Bacteria</taxon>
        <taxon>Bacillati</taxon>
        <taxon>Actinomycetota</taxon>
        <taxon>Actinomycetes</taxon>
        <taxon>Micrococcales</taxon>
        <taxon>Microbacteriaceae</taxon>
        <taxon>Pseudolysinimonas</taxon>
    </lineage>
</organism>
<protein>
    <recommendedName>
        <fullName evidence="4">Lipoprotein</fullName>
    </recommendedName>
</protein>
<feature type="chain" id="PRO_5039679845" description="Lipoprotein" evidence="1">
    <location>
        <begin position="28"/>
        <end position="139"/>
    </location>
</feature>